<dbReference type="AlphaFoldDB" id="A0A8S1VUT0"/>
<keyword evidence="2" id="KW-1185">Reference proteome</keyword>
<protein>
    <submittedName>
        <fullName evidence="1">Uncharacterized protein</fullName>
    </submittedName>
</protein>
<dbReference type="Proteomes" id="UP000689195">
    <property type="component" value="Unassembled WGS sequence"/>
</dbReference>
<accession>A0A8S1VUT0</accession>
<name>A0A8S1VUT0_9CILI</name>
<sequence>MFLEITFMIKMKSLQRQAIDSQKINQETFFRIFFKSTIQIFISPKDYPVEQIIELRQIHLFII</sequence>
<reference evidence="1" key="1">
    <citation type="submission" date="2021-01" db="EMBL/GenBank/DDBJ databases">
        <authorList>
            <consortium name="Genoscope - CEA"/>
            <person name="William W."/>
        </authorList>
    </citation>
    <scope>NUCLEOTIDE SEQUENCE</scope>
</reference>
<proteinExistence type="predicted"/>
<dbReference type="EMBL" id="CAJJDO010000073">
    <property type="protein sequence ID" value="CAD8179935.1"/>
    <property type="molecule type" value="Genomic_DNA"/>
</dbReference>
<comment type="caution">
    <text evidence="1">The sequence shown here is derived from an EMBL/GenBank/DDBJ whole genome shotgun (WGS) entry which is preliminary data.</text>
</comment>
<organism evidence="1 2">
    <name type="scientific">Paramecium pentaurelia</name>
    <dbReference type="NCBI Taxonomy" id="43138"/>
    <lineage>
        <taxon>Eukaryota</taxon>
        <taxon>Sar</taxon>
        <taxon>Alveolata</taxon>
        <taxon>Ciliophora</taxon>
        <taxon>Intramacronucleata</taxon>
        <taxon>Oligohymenophorea</taxon>
        <taxon>Peniculida</taxon>
        <taxon>Parameciidae</taxon>
        <taxon>Paramecium</taxon>
    </lineage>
</organism>
<evidence type="ECO:0000313" key="1">
    <source>
        <dbReference type="EMBL" id="CAD8179935.1"/>
    </source>
</evidence>
<gene>
    <name evidence="1" type="ORF">PPENT_87.1.T0730070</name>
</gene>
<evidence type="ECO:0000313" key="2">
    <source>
        <dbReference type="Proteomes" id="UP000689195"/>
    </source>
</evidence>